<reference evidence="1" key="1">
    <citation type="submission" date="2023-01" db="EMBL/GenBank/DDBJ databases">
        <title>Exophiala dermititidis isolated from Cystic Fibrosis Patient.</title>
        <authorList>
            <person name="Kurbessoian T."/>
            <person name="Crocker A."/>
            <person name="Murante D."/>
            <person name="Hogan D.A."/>
            <person name="Stajich J.E."/>
        </authorList>
    </citation>
    <scope>NUCLEOTIDE SEQUENCE</scope>
    <source>
        <strain evidence="1">Ex8</strain>
    </source>
</reference>
<comment type="caution">
    <text evidence="1">The sequence shown here is derived from an EMBL/GenBank/DDBJ whole genome shotgun (WGS) entry which is preliminary data.</text>
</comment>
<gene>
    <name evidence="1" type="ORF">HRR80_007654</name>
</gene>
<proteinExistence type="predicted"/>
<evidence type="ECO:0000313" key="1">
    <source>
        <dbReference type="EMBL" id="KAJ8988238.1"/>
    </source>
</evidence>
<sequence length="214" mass="24429">MTTLTNVTWQVRLFTSSFLYHLPRRTLPQLEELQISLLVFSSQLSLQNITIMSSITQVHPFQPLFDRCAPFFLVEQSARAVRHHELYGLQLEFDRNMPKKGKHKILLLLTFKPNTNLNPPKPTVRDDALAPGSPIINHSVIITFLKVEEGPRQQRDRISFPSFSSSLNVGLPLNMKYDLAIHTKLSCLQPSRIYIMQAIGFGTFSLGGIRTKNR</sequence>
<accession>A0AAN6EN57</accession>
<name>A0AAN6EN57_EXODE</name>
<dbReference type="Proteomes" id="UP001161757">
    <property type="component" value="Unassembled WGS sequence"/>
</dbReference>
<dbReference type="EMBL" id="JAJGCB010000019">
    <property type="protein sequence ID" value="KAJ8988238.1"/>
    <property type="molecule type" value="Genomic_DNA"/>
</dbReference>
<dbReference type="AlphaFoldDB" id="A0AAN6EN57"/>
<organism evidence="1 2">
    <name type="scientific">Exophiala dermatitidis</name>
    <name type="common">Black yeast-like fungus</name>
    <name type="synonym">Wangiella dermatitidis</name>
    <dbReference type="NCBI Taxonomy" id="5970"/>
    <lineage>
        <taxon>Eukaryota</taxon>
        <taxon>Fungi</taxon>
        <taxon>Dikarya</taxon>
        <taxon>Ascomycota</taxon>
        <taxon>Pezizomycotina</taxon>
        <taxon>Eurotiomycetes</taxon>
        <taxon>Chaetothyriomycetidae</taxon>
        <taxon>Chaetothyriales</taxon>
        <taxon>Herpotrichiellaceae</taxon>
        <taxon>Exophiala</taxon>
    </lineage>
</organism>
<evidence type="ECO:0000313" key="2">
    <source>
        <dbReference type="Proteomes" id="UP001161757"/>
    </source>
</evidence>
<protein>
    <submittedName>
        <fullName evidence="1">Uncharacterized protein</fullName>
    </submittedName>
</protein>